<reference evidence="3" key="1">
    <citation type="journal article" date="2020" name="Nature">
        <title>Giant virus diversity and host interactions through global metagenomics.</title>
        <authorList>
            <person name="Schulz F."/>
            <person name="Roux S."/>
            <person name="Paez-Espino D."/>
            <person name="Jungbluth S."/>
            <person name="Walsh D.A."/>
            <person name="Denef V.J."/>
            <person name="McMahon K.D."/>
            <person name="Konstantinidis K.T."/>
            <person name="Eloe-Fadrosh E.A."/>
            <person name="Kyrpides N.C."/>
            <person name="Woyke T."/>
        </authorList>
    </citation>
    <scope>NUCLEOTIDE SEQUENCE</scope>
    <source>
        <strain evidence="3">GVMAG-M-3300017651-5</strain>
    </source>
</reference>
<accession>A0A6C0BP41</accession>
<evidence type="ECO:0000256" key="1">
    <source>
        <dbReference type="ARBA" id="ARBA00022679"/>
    </source>
</evidence>
<dbReference type="SUPFAM" id="SSF53448">
    <property type="entry name" value="Nucleotide-diphospho-sugar transferases"/>
    <property type="match status" value="1"/>
</dbReference>
<dbReference type="InterPro" id="IPR051706">
    <property type="entry name" value="Glycosyltransferase_domain"/>
</dbReference>
<dbReference type="GO" id="GO:0016020">
    <property type="term" value="C:membrane"/>
    <property type="evidence" value="ECO:0007669"/>
    <property type="project" value="GOC"/>
</dbReference>
<keyword evidence="1" id="KW-0808">Transferase</keyword>
<dbReference type="PANTHER" id="PTHR32385">
    <property type="entry name" value="MANNOSYL PHOSPHORYLINOSITOL CERAMIDE SYNTHASE"/>
    <property type="match status" value="1"/>
</dbReference>
<dbReference type="PANTHER" id="PTHR32385:SF15">
    <property type="entry name" value="INOSITOL PHOSPHOCERAMIDE MANNOSYLTRANSFERASE 1"/>
    <property type="match status" value="1"/>
</dbReference>
<organism evidence="3">
    <name type="scientific">viral metagenome</name>
    <dbReference type="NCBI Taxonomy" id="1070528"/>
    <lineage>
        <taxon>unclassified sequences</taxon>
        <taxon>metagenomes</taxon>
        <taxon>organismal metagenomes</taxon>
    </lineage>
</organism>
<keyword evidence="2" id="KW-0812">Transmembrane</keyword>
<dbReference type="EMBL" id="MN739197">
    <property type="protein sequence ID" value="QHS93148.1"/>
    <property type="molecule type" value="Genomic_DNA"/>
</dbReference>
<dbReference type="GO" id="GO:0000030">
    <property type="term" value="F:mannosyltransferase activity"/>
    <property type="evidence" value="ECO:0007669"/>
    <property type="project" value="TreeGrafter"/>
</dbReference>
<proteinExistence type="predicted"/>
<dbReference type="GO" id="GO:0051999">
    <property type="term" value="P:mannosyl-inositol phosphorylceramide biosynthetic process"/>
    <property type="evidence" value="ECO:0007669"/>
    <property type="project" value="TreeGrafter"/>
</dbReference>
<keyword evidence="2" id="KW-0472">Membrane</keyword>
<dbReference type="InterPro" id="IPR029044">
    <property type="entry name" value="Nucleotide-diphossugar_trans"/>
</dbReference>
<dbReference type="Pfam" id="PF04488">
    <property type="entry name" value="Gly_transf_sug"/>
    <property type="match status" value="1"/>
</dbReference>
<feature type="transmembrane region" description="Helical" evidence="2">
    <location>
        <begin position="238"/>
        <end position="258"/>
    </location>
</feature>
<evidence type="ECO:0000313" key="3">
    <source>
        <dbReference type="EMBL" id="QHS93148.1"/>
    </source>
</evidence>
<sequence>MEDNNDYTLRAAGSNSRVPKTIMQTWKNEDIPEHWLPSIRSIDSILVPNGWKRVLMTDDDNRRLIQEHFPHFLHTYDNFKYPIQRADAIRACYLYLYGGVYSDLDFEVKEDFHDLLTEGSLFLVPSGNIGSMFTNAFMASAPRNPFWLDYIEEMKKPAPWYALGKHLHVMMTTGPMALSRVASRGNYDITVLPSDLFTPCSVCDLNCKAQEHSYLRQLDGGSWNGADSKMYNWLLCNWWKVLIGVIIVVIIVLLVLWLSDN</sequence>
<name>A0A6C0BP41_9ZZZZ</name>
<evidence type="ECO:0008006" key="4">
    <source>
        <dbReference type="Google" id="ProtNLM"/>
    </source>
</evidence>
<evidence type="ECO:0000256" key="2">
    <source>
        <dbReference type="SAM" id="Phobius"/>
    </source>
</evidence>
<dbReference type="InterPro" id="IPR007577">
    <property type="entry name" value="GlycoTrfase_DXD_sugar-bd_CS"/>
</dbReference>
<dbReference type="Gene3D" id="3.90.550.20">
    <property type="match status" value="1"/>
</dbReference>
<keyword evidence="2" id="KW-1133">Transmembrane helix</keyword>
<protein>
    <recommendedName>
        <fullName evidence="4">Glycosyltransferase</fullName>
    </recommendedName>
</protein>
<dbReference type="AlphaFoldDB" id="A0A6C0BP41"/>